<feature type="compositionally biased region" description="Basic residues" evidence="1">
    <location>
        <begin position="1"/>
        <end position="13"/>
    </location>
</feature>
<feature type="region of interest" description="Disordered" evidence="1">
    <location>
        <begin position="1"/>
        <end position="33"/>
    </location>
</feature>
<protein>
    <submittedName>
        <fullName evidence="2">Uncharacterized protein</fullName>
    </submittedName>
</protein>
<dbReference type="AlphaFoldDB" id="A0A4Y2QUJ4"/>
<evidence type="ECO:0000313" key="2">
    <source>
        <dbReference type="EMBL" id="GBN66991.1"/>
    </source>
</evidence>
<dbReference type="EMBL" id="BGPR01014854">
    <property type="protein sequence ID" value="GBN66991.1"/>
    <property type="molecule type" value="Genomic_DNA"/>
</dbReference>
<comment type="caution">
    <text evidence="2">The sequence shown here is derived from an EMBL/GenBank/DDBJ whole genome shotgun (WGS) entry which is preliminary data.</text>
</comment>
<organism evidence="2 3">
    <name type="scientific">Araneus ventricosus</name>
    <name type="common">Orbweaver spider</name>
    <name type="synonym">Epeira ventricosa</name>
    <dbReference type="NCBI Taxonomy" id="182803"/>
    <lineage>
        <taxon>Eukaryota</taxon>
        <taxon>Metazoa</taxon>
        <taxon>Ecdysozoa</taxon>
        <taxon>Arthropoda</taxon>
        <taxon>Chelicerata</taxon>
        <taxon>Arachnida</taxon>
        <taxon>Araneae</taxon>
        <taxon>Araneomorphae</taxon>
        <taxon>Entelegynae</taxon>
        <taxon>Araneoidea</taxon>
        <taxon>Araneidae</taxon>
        <taxon>Araneus</taxon>
    </lineage>
</organism>
<accession>A0A4Y2QUJ4</accession>
<name>A0A4Y2QUJ4_ARAVE</name>
<dbReference type="Proteomes" id="UP000499080">
    <property type="component" value="Unassembled WGS sequence"/>
</dbReference>
<gene>
    <name evidence="2" type="ORF">AVEN_127353_1</name>
</gene>
<reference evidence="2 3" key="1">
    <citation type="journal article" date="2019" name="Sci. Rep.">
        <title>Orb-weaving spider Araneus ventricosus genome elucidates the spidroin gene catalogue.</title>
        <authorList>
            <person name="Kono N."/>
            <person name="Nakamura H."/>
            <person name="Ohtoshi R."/>
            <person name="Moran D.A.P."/>
            <person name="Shinohara A."/>
            <person name="Yoshida Y."/>
            <person name="Fujiwara M."/>
            <person name="Mori M."/>
            <person name="Tomita M."/>
            <person name="Arakawa K."/>
        </authorList>
    </citation>
    <scope>NUCLEOTIDE SEQUENCE [LARGE SCALE GENOMIC DNA]</scope>
</reference>
<evidence type="ECO:0000256" key="1">
    <source>
        <dbReference type="SAM" id="MobiDB-lite"/>
    </source>
</evidence>
<keyword evidence="3" id="KW-1185">Reference proteome</keyword>
<evidence type="ECO:0000313" key="3">
    <source>
        <dbReference type="Proteomes" id="UP000499080"/>
    </source>
</evidence>
<sequence length="101" mass="11459">MKAKSKPKKWRKKKSEEKQKSEASLEGESVGCEPNQSCQNFSSDVSAFKGKPAGVVSPKLSRIRPKADGENLLRAAVRWTIPYTVGGKRARRFLRVKWRRN</sequence>
<feature type="compositionally biased region" description="Basic and acidic residues" evidence="1">
    <location>
        <begin position="14"/>
        <end position="23"/>
    </location>
</feature>
<proteinExistence type="predicted"/>